<dbReference type="Proteomes" id="UP001159915">
    <property type="component" value="Unassembled WGS sequence"/>
</dbReference>
<protein>
    <submittedName>
        <fullName evidence="2">DUF4435 domain-containing protein</fullName>
    </submittedName>
</protein>
<organism evidence="2 3">
    <name type="scientific">Acinetobacter johnsonii</name>
    <dbReference type="NCBI Taxonomy" id="40214"/>
    <lineage>
        <taxon>Bacteria</taxon>
        <taxon>Pseudomonadati</taxon>
        <taxon>Pseudomonadota</taxon>
        <taxon>Gammaproteobacteria</taxon>
        <taxon>Moraxellales</taxon>
        <taxon>Moraxellaceae</taxon>
        <taxon>Acinetobacter</taxon>
    </lineage>
</organism>
<proteinExistence type="predicted"/>
<dbReference type="AlphaFoldDB" id="A0AA42MRH5"/>
<dbReference type="Pfam" id="PF14491">
    <property type="entry name" value="DUF4435"/>
    <property type="match status" value="1"/>
</dbReference>
<reference evidence="2" key="1">
    <citation type="submission" date="2022-09" db="EMBL/GenBank/DDBJ databases">
        <title>Intensive care unit water sources are persistently colonized with multi-drug resistant bacteria and are the site of extensive horizontal gene transfer of antibiotic resistance genes.</title>
        <authorList>
            <person name="Diorio-Toth L."/>
        </authorList>
    </citation>
    <scope>NUCLEOTIDE SEQUENCE</scope>
    <source>
        <strain evidence="2">GD03920</strain>
    </source>
</reference>
<evidence type="ECO:0000259" key="1">
    <source>
        <dbReference type="Pfam" id="PF14491"/>
    </source>
</evidence>
<accession>A0AA42MRH5</accession>
<gene>
    <name evidence="2" type="ORF">N5C10_03995</name>
</gene>
<feature type="domain" description="DUF4435" evidence="1">
    <location>
        <begin position="31"/>
        <end position="268"/>
    </location>
</feature>
<sequence>MSDRVNSLLDELDEAPEYILHFGNAKHKNYDIFVGIEGDDQPYYDSIVRSKFPDKKIAFIRCGFKKNVLDFVEYLKKCDSEDYRESIYFGFVDHDYDEEFIPEYSDRTYVTPCYSYENFYTTISAFQRLLEAKFHVKDFNEFSQDFESATTNYLICRDQFFSLIKDIEAIVRTGYLMEQKGISSEKKTHVSKLKLTQSIVSVNGFQFNLTQTMQDWMDNLDSYVKRELYNDVRLKYEELNSDELNNFIRGKIIFDFYIRYLHDLLRDEADENSLCFNVRNQTRLFNDQLNDRTQTKNLLNVRLKSTDLVEASSNLAPFADVPPCLLNFLDNIIQEKLPMSA</sequence>
<dbReference type="RefSeq" id="WP_279669752.1">
    <property type="nucleotide sequence ID" value="NZ_JAOCBE010000001.1"/>
</dbReference>
<dbReference type="EMBL" id="JAOCBE010000001">
    <property type="protein sequence ID" value="MDH0968467.1"/>
    <property type="molecule type" value="Genomic_DNA"/>
</dbReference>
<dbReference type="InterPro" id="IPR029492">
    <property type="entry name" value="DUF4435"/>
</dbReference>
<evidence type="ECO:0000313" key="2">
    <source>
        <dbReference type="EMBL" id="MDH0968467.1"/>
    </source>
</evidence>
<evidence type="ECO:0000313" key="3">
    <source>
        <dbReference type="Proteomes" id="UP001159915"/>
    </source>
</evidence>
<name>A0AA42MRH5_ACIJO</name>
<comment type="caution">
    <text evidence="2">The sequence shown here is derived from an EMBL/GenBank/DDBJ whole genome shotgun (WGS) entry which is preliminary data.</text>
</comment>